<reference evidence="5" key="2">
    <citation type="submission" date="2016-10" db="EMBL/GenBank/DDBJ databases">
        <authorList>
            <person name="Varghese N."/>
            <person name="Submissions S."/>
        </authorList>
    </citation>
    <scope>NUCLEOTIDE SEQUENCE [LARGE SCALE GENOMIC DNA]</scope>
    <source>
        <strain evidence="5">DSM 17908</strain>
    </source>
</reference>
<dbReference type="Gene3D" id="3.40.10.10">
    <property type="entry name" value="DNA Methylphosphotriester Repair Domain"/>
    <property type="match status" value="1"/>
</dbReference>
<dbReference type="AlphaFoldDB" id="A0A1I3PKL8"/>
<accession>A0A1I3PKL8</accession>
<feature type="domain" description="Ada DNA repair metal-binding" evidence="2">
    <location>
        <begin position="31"/>
        <end position="82"/>
    </location>
</feature>
<dbReference type="GO" id="GO:0003677">
    <property type="term" value="F:DNA binding"/>
    <property type="evidence" value="ECO:0007669"/>
    <property type="project" value="InterPro"/>
</dbReference>
<organism evidence="4 5">
    <name type="scientific">Xenorhabdus mauleonii</name>
    <dbReference type="NCBI Taxonomy" id="351675"/>
    <lineage>
        <taxon>Bacteria</taxon>
        <taxon>Pseudomonadati</taxon>
        <taxon>Pseudomonadota</taxon>
        <taxon>Gammaproteobacteria</taxon>
        <taxon>Enterobacterales</taxon>
        <taxon>Morganellaceae</taxon>
        <taxon>Xenorhabdus</taxon>
    </lineage>
</organism>
<sequence>MENKSNSKLIWKLVGLNGKIYLSEIPGTIGGNKLTRIYGMLDCQVAVRAIERGGYVNNRIFFLDEKTAIAAGYRPCAACMPEQYAIWKQKS</sequence>
<evidence type="ECO:0000313" key="4">
    <source>
        <dbReference type="EMBL" id="SFJ21881.1"/>
    </source>
</evidence>
<dbReference type="Proteomes" id="UP000198919">
    <property type="component" value="Unassembled WGS sequence"/>
</dbReference>
<evidence type="ECO:0000313" key="6">
    <source>
        <dbReference type="Proteomes" id="UP000224607"/>
    </source>
</evidence>
<keyword evidence="6" id="KW-1185">Reference proteome</keyword>
<evidence type="ECO:0000259" key="2">
    <source>
        <dbReference type="Pfam" id="PF02805"/>
    </source>
</evidence>
<dbReference type="InterPro" id="IPR035451">
    <property type="entry name" value="Ada-like_dom_sf"/>
</dbReference>
<evidence type="ECO:0000313" key="5">
    <source>
        <dbReference type="Proteomes" id="UP000198919"/>
    </source>
</evidence>
<dbReference type="GO" id="GO:0006281">
    <property type="term" value="P:DNA repair"/>
    <property type="evidence" value="ECO:0007669"/>
    <property type="project" value="InterPro"/>
</dbReference>
<proteinExistence type="predicted"/>
<evidence type="ECO:0000313" key="3">
    <source>
        <dbReference type="EMBL" id="PHM44773.1"/>
    </source>
</evidence>
<name>A0A1I3PKL8_9GAMM</name>
<dbReference type="EMBL" id="FORG01000006">
    <property type="protein sequence ID" value="SFJ21881.1"/>
    <property type="molecule type" value="Genomic_DNA"/>
</dbReference>
<dbReference type="Proteomes" id="UP000224607">
    <property type="component" value="Unassembled WGS sequence"/>
</dbReference>
<dbReference type="STRING" id="351675.SAMN05421680_106174"/>
<protein>
    <submittedName>
        <fullName evidence="4">Metal binding domain of Ada</fullName>
    </submittedName>
</protein>
<dbReference type="EMBL" id="NITY01000004">
    <property type="protein sequence ID" value="PHM44773.1"/>
    <property type="molecule type" value="Genomic_DNA"/>
</dbReference>
<dbReference type="Pfam" id="PF02805">
    <property type="entry name" value="Ada_Zn_binding"/>
    <property type="match status" value="1"/>
</dbReference>
<gene>
    <name evidence="4" type="ORF">SAMN05421680_106174</name>
    <name evidence="3" type="ORF">Xmau_01487</name>
</gene>
<dbReference type="InterPro" id="IPR004026">
    <property type="entry name" value="Ada_DNA_repair_Zn-bd"/>
</dbReference>
<dbReference type="GO" id="GO:0006355">
    <property type="term" value="P:regulation of DNA-templated transcription"/>
    <property type="evidence" value="ECO:0007669"/>
    <property type="project" value="InterPro"/>
</dbReference>
<dbReference type="GO" id="GO:0008270">
    <property type="term" value="F:zinc ion binding"/>
    <property type="evidence" value="ECO:0007669"/>
    <property type="project" value="InterPro"/>
</dbReference>
<dbReference type="OrthoDB" id="894286at2"/>
<dbReference type="RefSeq" id="WP_092509869.1">
    <property type="nucleotide sequence ID" value="NZ_CAWNQB010000034.1"/>
</dbReference>
<reference evidence="4" key="1">
    <citation type="submission" date="2016-10" db="EMBL/GenBank/DDBJ databases">
        <authorList>
            <person name="de Groot N.N."/>
        </authorList>
    </citation>
    <scope>NUCLEOTIDE SEQUENCE [LARGE SCALE GENOMIC DNA]</scope>
    <source>
        <strain evidence="4">DSM 17908</strain>
    </source>
</reference>
<evidence type="ECO:0000256" key="1">
    <source>
        <dbReference type="ARBA" id="ARBA00023159"/>
    </source>
</evidence>
<reference evidence="3 6" key="3">
    <citation type="journal article" date="2017" name="Nat. Microbiol.">
        <title>Natural product diversity associated with the nematode symbionts Photorhabdus and Xenorhabdus.</title>
        <authorList>
            <person name="Tobias N.J."/>
            <person name="Wolff H."/>
            <person name="Djahanschiri B."/>
            <person name="Grundmann F."/>
            <person name="Kronenwerth M."/>
            <person name="Shi Y.M."/>
            <person name="Simonyi S."/>
            <person name="Grun P."/>
            <person name="Shapiro-Ilan D."/>
            <person name="Pidot S.J."/>
            <person name="Stinear T.P."/>
            <person name="Ebersberger I."/>
            <person name="Bode H.B."/>
        </authorList>
    </citation>
    <scope>NUCLEOTIDE SEQUENCE [LARGE SCALE GENOMIC DNA]</scope>
    <source>
        <strain evidence="3 6">DSM 17908</strain>
    </source>
</reference>
<keyword evidence="1" id="KW-0010">Activator</keyword>
<dbReference type="GO" id="GO:0008168">
    <property type="term" value="F:methyltransferase activity"/>
    <property type="evidence" value="ECO:0007669"/>
    <property type="project" value="InterPro"/>
</dbReference>
<dbReference type="SUPFAM" id="SSF57884">
    <property type="entry name" value="Ada DNA repair protein, N-terminal domain (N-Ada 10)"/>
    <property type="match status" value="1"/>
</dbReference>